<reference evidence="1" key="2">
    <citation type="journal article" date="2015" name="Fish Shellfish Immunol.">
        <title>Early steps in the European eel (Anguilla anguilla)-Vibrio vulnificus interaction in the gills: Role of the RtxA13 toxin.</title>
        <authorList>
            <person name="Callol A."/>
            <person name="Pajuelo D."/>
            <person name="Ebbesson L."/>
            <person name="Teles M."/>
            <person name="MacKenzie S."/>
            <person name="Amaro C."/>
        </authorList>
    </citation>
    <scope>NUCLEOTIDE SEQUENCE</scope>
</reference>
<evidence type="ECO:0000313" key="1">
    <source>
        <dbReference type="EMBL" id="JAH41535.1"/>
    </source>
</evidence>
<organism evidence="1">
    <name type="scientific">Anguilla anguilla</name>
    <name type="common">European freshwater eel</name>
    <name type="synonym">Muraena anguilla</name>
    <dbReference type="NCBI Taxonomy" id="7936"/>
    <lineage>
        <taxon>Eukaryota</taxon>
        <taxon>Metazoa</taxon>
        <taxon>Chordata</taxon>
        <taxon>Craniata</taxon>
        <taxon>Vertebrata</taxon>
        <taxon>Euteleostomi</taxon>
        <taxon>Actinopterygii</taxon>
        <taxon>Neopterygii</taxon>
        <taxon>Teleostei</taxon>
        <taxon>Anguilliformes</taxon>
        <taxon>Anguillidae</taxon>
        <taxon>Anguilla</taxon>
    </lineage>
</organism>
<sequence>MMLLLFLVWLMLISFKLYLIRTYTKGYTDTQ</sequence>
<name>A0A0E9SLI8_ANGAN</name>
<protein>
    <submittedName>
        <fullName evidence="1">Uncharacterized protein</fullName>
    </submittedName>
</protein>
<dbReference type="EMBL" id="GBXM01067042">
    <property type="protein sequence ID" value="JAH41535.1"/>
    <property type="molecule type" value="Transcribed_RNA"/>
</dbReference>
<dbReference type="AlphaFoldDB" id="A0A0E9SLI8"/>
<proteinExistence type="predicted"/>
<reference evidence="1" key="1">
    <citation type="submission" date="2014-11" db="EMBL/GenBank/DDBJ databases">
        <authorList>
            <person name="Amaro Gonzalez C."/>
        </authorList>
    </citation>
    <scope>NUCLEOTIDE SEQUENCE</scope>
</reference>
<accession>A0A0E9SLI8</accession>